<evidence type="ECO:0000313" key="2">
    <source>
        <dbReference type="EMBL" id="GBP78540.1"/>
    </source>
</evidence>
<comment type="caution">
    <text evidence="2">The sequence shown here is derived from an EMBL/GenBank/DDBJ whole genome shotgun (WGS) entry which is preliminary data.</text>
</comment>
<proteinExistence type="predicted"/>
<protein>
    <submittedName>
        <fullName evidence="2">Uncharacterized protein</fullName>
    </submittedName>
</protein>
<dbReference type="EMBL" id="BGZK01001373">
    <property type="protein sequence ID" value="GBP78540.1"/>
    <property type="molecule type" value="Genomic_DNA"/>
</dbReference>
<name>A0A4C1YTN1_EUMVA</name>
<organism evidence="2 3">
    <name type="scientific">Eumeta variegata</name>
    <name type="common">Bagworm moth</name>
    <name type="synonym">Eumeta japonica</name>
    <dbReference type="NCBI Taxonomy" id="151549"/>
    <lineage>
        <taxon>Eukaryota</taxon>
        <taxon>Metazoa</taxon>
        <taxon>Ecdysozoa</taxon>
        <taxon>Arthropoda</taxon>
        <taxon>Hexapoda</taxon>
        <taxon>Insecta</taxon>
        <taxon>Pterygota</taxon>
        <taxon>Neoptera</taxon>
        <taxon>Endopterygota</taxon>
        <taxon>Lepidoptera</taxon>
        <taxon>Glossata</taxon>
        <taxon>Ditrysia</taxon>
        <taxon>Tineoidea</taxon>
        <taxon>Psychidae</taxon>
        <taxon>Oiketicinae</taxon>
        <taxon>Eumeta</taxon>
    </lineage>
</organism>
<dbReference type="Proteomes" id="UP000299102">
    <property type="component" value="Unassembled WGS sequence"/>
</dbReference>
<gene>
    <name evidence="2" type="ORF">EVAR_61672_1</name>
</gene>
<reference evidence="2 3" key="1">
    <citation type="journal article" date="2019" name="Commun. Biol.">
        <title>The bagworm genome reveals a unique fibroin gene that provides high tensile strength.</title>
        <authorList>
            <person name="Kono N."/>
            <person name="Nakamura H."/>
            <person name="Ohtoshi R."/>
            <person name="Tomita M."/>
            <person name="Numata K."/>
            <person name="Arakawa K."/>
        </authorList>
    </citation>
    <scope>NUCLEOTIDE SEQUENCE [LARGE SCALE GENOMIC DNA]</scope>
</reference>
<evidence type="ECO:0000313" key="3">
    <source>
        <dbReference type="Proteomes" id="UP000299102"/>
    </source>
</evidence>
<dbReference type="AlphaFoldDB" id="A0A4C1YTN1"/>
<sequence length="95" mass="9454">MLAEPSSCDGGAVGAPPPRAGGGGAHSVPSLRRGRPLTDRPSQSRVRSHHAADVRALAACDGAVSLGMGFAVLPDQSSQGESAASGARPRVGLEE</sequence>
<keyword evidence="3" id="KW-1185">Reference proteome</keyword>
<feature type="region of interest" description="Disordered" evidence="1">
    <location>
        <begin position="1"/>
        <end position="52"/>
    </location>
</feature>
<feature type="compositionally biased region" description="Low complexity" evidence="1">
    <location>
        <begin position="76"/>
        <end position="87"/>
    </location>
</feature>
<feature type="region of interest" description="Disordered" evidence="1">
    <location>
        <begin position="74"/>
        <end position="95"/>
    </location>
</feature>
<accession>A0A4C1YTN1</accession>
<evidence type="ECO:0000256" key="1">
    <source>
        <dbReference type="SAM" id="MobiDB-lite"/>
    </source>
</evidence>